<sequence>MLEECKNDRLASSLVLCRLYNRNFQVLMIKRKSSMSFSSSYVFPGGTFDKEDADPRWSQLIQQKSEEIPETSYSKKINLQDAKVTAIRETWEEVGVLLADRQINKTKNGKEFLDECLRENSRPQIEKLVYITRFITPIGFQPRFDNIMFLAVAKNDTEVVIGTDESDDYLWAEPQEILDMYQRREILIWPPQASVLTTLARFKTLDKVISFLKALKKIPHMPEIIQGDSCVFYGDYRYTRTPEIIKQKKLIHMLDLAGRKVSMQISPEIVDFLTNLSPKL</sequence>
<accession>A0AAU9KQR6</accession>
<dbReference type="AlphaFoldDB" id="A0AAU9KQR6"/>
<name>A0AAU9KQR6_9CILI</name>
<evidence type="ECO:0000256" key="4">
    <source>
        <dbReference type="ARBA" id="ARBA00022801"/>
    </source>
</evidence>
<dbReference type="Gene3D" id="3.90.79.10">
    <property type="entry name" value="Nucleoside Triphosphate Pyrophosphohydrolase"/>
    <property type="match status" value="1"/>
</dbReference>
<evidence type="ECO:0000256" key="5">
    <source>
        <dbReference type="ARBA" id="ARBA00022842"/>
    </source>
</evidence>
<comment type="cofactor">
    <cofactor evidence="1">
        <name>Mn(2+)</name>
        <dbReference type="ChEBI" id="CHEBI:29035"/>
    </cofactor>
</comment>
<dbReference type="InterPro" id="IPR015797">
    <property type="entry name" value="NUDIX_hydrolase-like_dom_sf"/>
</dbReference>
<dbReference type="Proteomes" id="UP001162131">
    <property type="component" value="Unassembled WGS sequence"/>
</dbReference>
<keyword evidence="3" id="KW-0479">Metal-binding</keyword>
<keyword evidence="5" id="KW-0460">Magnesium</keyword>
<evidence type="ECO:0000256" key="6">
    <source>
        <dbReference type="ARBA" id="ARBA00023211"/>
    </source>
</evidence>
<keyword evidence="9" id="KW-1185">Reference proteome</keyword>
<evidence type="ECO:0000313" key="9">
    <source>
        <dbReference type="Proteomes" id="UP001162131"/>
    </source>
</evidence>
<protein>
    <recommendedName>
        <fullName evidence="7">Nudix hydrolase domain-containing protein</fullName>
    </recommendedName>
</protein>
<dbReference type="GO" id="GO:0016818">
    <property type="term" value="F:hydrolase activity, acting on acid anhydrides, in phosphorus-containing anhydrides"/>
    <property type="evidence" value="ECO:0007669"/>
    <property type="project" value="InterPro"/>
</dbReference>
<gene>
    <name evidence="8" type="ORF">BSTOLATCC_MIC64074</name>
</gene>
<keyword evidence="6" id="KW-0464">Manganese</keyword>
<dbReference type="InterPro" id="IPR039121">
    <property type="entry name" value="NUDT19"/>
</dbReference>
<dbReference type="SUPFAM" id="SSF55811">
    <property type="entry name" value="Nudix"/>
    <property type="match status" value="1"/>
</dbReference>
<evidence type="ECO:0000313" key="8">
    <source>
        <dbReference type="EMBL" id="CAG9335609.1"/>
    </source>
</evidence>
<dbReference type="GO" id="GO:0046872">
    <property type="term" value="F:metal ion binding"/>
    <property type="evidence" value="ECO:0007669"/>
    <property type="project" value="UniProtKB-KW"/>
</dbReference>
<organism evidence="8 9">
    <name type="scientific">Blepharisma stoltei</name>
    <dbReference type="NCBI Taxonomy" id="1481888"/>
    <lineage>
        <taxon>Eukaryota</taxon>
        <taxon>Sar</taxon>
        <taxon>Alveolata</taxon>
        <taxon>Ciliophora</taxon>
        <taxon>Postciliodesmatophora</taxon>
        <taxon>Heterotrichea</taxon>
        <taxon>Heterotrichida</taxon>
        <taxon>Blepharismidae</taxon>
        <taxon>Blepharisma</taxon>
    </lineage>
</organism>
<dbReference type="PANTHER" id="PTHR12318:SF0">
    <property type="entry name" value="ACYL-COENZYME A DIPHOSPHATASE NUDT19"/>
    <property type="match status" value="1"/>
</dbReference>
<feature type="domain" description="Nudix hydrolase" evidence="7">
    <location>
        <begin position="7"/>
        <end position="194"/>
    </location>
</feature>
<evidence type="ECO:0000256" key="1">
    <source>
        <dbReference type="ARBA" id="ARBA00001936"/>
    </source>
</evidence>
<keyword evidence="4" id="KW-0378">Hydrolase</keyword>
<evidence type="ECO:0000256" key="2">
    <source>
        <dbReference type="ARBA" id="ARBA00001946"/>
    </source>
</evidence>
<comment type="caution">
    <text evidence="8">The sequence shown here is derived from an EMBL/GenBank/DDBJ whole genome shotgun (WGS) entry which is preliminary data.</text>
</comment>
<dbReference type="EMBL" id="CAJZBQ010000062">
    <property type="protein sequence ID" value="CAG9335609.1"/>
    <property type="molecule type" value="Genomic_DNA"/>
</dbReference>
<dbReference type="GO" id="GO:0005739">
    <property type="term" value="C:mitochondrion"/>
    <property type="evidence" value="ECO:0007669"/>
    <property type="project" value="TreeGrafter"/>
</dbReference>
<dbReference type="PROSITE" id="PS51462">
    <property type="entry name" value="NUDIX"/>
    <property type="match status" value="1"/>
</dbReference>
<evidence type="ECO:0000256" key="3">
    <source>
        <dbReference type="ARBA" id="ARBA00022723"/>
    </source>
</evidence>
<evidence type="ECO:0000259" key="7">
    <source>
        <dbReference type="PROSITE" id="PS51462"/>
    </source>
</evidence>
<dbReference type="InterPro" id="IPR000086">
    <property type="entry name" value="NUDIX_hydrolase_dom"/>
</dbReference>
<dbReference type="CDD" id="cd18870">
    <property type="entry name" value="NUDIX_AcylCoAdiphos_Nudt19"/>
    <property type="match status" value="1"/>
</dbReference>
<comment type="cofactor">
    <cofactor evidence="2">
        <name>Mg(2+)</name>
        <dbReference type="ChEBI" id="CHEBI:18420"/>
    </cofactor>
</comment>
<reference evidence="8" key="1">
    <citation type="submission" date="2021-09" db="EMBL/GenBank/DDBJ databases">
        <authorList>
            <consortium name="AG Swart"/>
            <person name="Singh M."/>
            <person name="Singh A."/>
            <person name="Seah K."/>
            <person name="Emmerich C."/>
        </authorList>
    </citation>
    <scope>NUCLEOTIDE SEQUENCE</scope>
    <source>
        <strain evidence="8">ATCC30299</strain>
    </source>
</reference>
<proteinExistence type="predicted"/>
<dbReference type="PANTHER" id="PTHR12318">
    <property type="entry name" value="TESTOSTERONE-REGULATED PROTEIN RP2"/>
    <property type="match status" value="1"/>
</dbReference>